<dbReference type="SUPFAM" id="SSF53850">
    <property type="entry name" value="Periplasmic binding protein-like II"/>
    <property type="match status" value="1"/>
</dbReference>
<dbReference type="Proteomes" id="UP000832041">
    <property type="component" value="Chromosome"/>
</dbReference>
<dbReference type="Pfam" id="PF04069">
    <property type="entry name" value="OpuAC"/>
    <property type="match status" value="1"/>
</dbReference>
<name>A0ABY4L866_THEAE</name>
<accession>A0ABY4L866</accession>
<evidence type="ECO:0000313" key="2">
    <source>
        <dbReference type="EMBL" id="UPT22658.1"/>
    </source>
</evidence>
<dbReference type="InterPro" id="IPR007210">
    <property type="entry name" value="ABC_Gly_betaine_transp_sub-bd"/>
</dbReference>
<proteinExistence type="predicted"/>
<keyword evidence="3" id="KW-1185">Reference proteome</keyword>
<dbReference type="RefSeq" id="WP_248591163.1">
    <property type="nucleotide sequence ID" value="NZ_BAABEB010000011.1"/>
</dbReference>
<reference evidence="2 3" key="1">
    <citation type="submission" date="2020-04" db="EMBL/GenBank/DDBJ databases">
        <title>Thermobifida alba genome sequencing and assembly.</title>
        <authorList>
            <person name="Luzics S."/>
            <person name="Horvath B."/>
            <person name="Nagy I."/>
            <person name="Toth A."/>
            <person name="Nagy I."/>
            <person name="Kukolya J."/>
        </authorList>
    </citation>
    <scope>NUCLEOTIDE SEQUENCE [LARGE SCALE GENOMIC DNA]</scope>
    <source>
        <strain evidence="2 3">DSM 43795</strain>
    </source>
</reference>
<dbReference type="Gene3D" id="3.40.190.10">
    <property type="entry name" value="Periplasmic binding protein-like II"/>
    <property type="match status" value="1"/>
</dbReference>
<feature type="domain" description="ABC-type glycine betaine transport system substrate-binding" evidence="1">
    <location>
        <begin position="40"/>
        <end position="308"/>
    </location>
</feature>
<dbReference type="Gene3D" id="3.40.190.100">
    <property type="entry name" value="Glycine betaine-binding periplasmic protein, domain 2"/>
    <property type="match status" value="1"/>
</dbReference>
<dbReference type="EMBL" id="CP051627">
    <property type="protein sequence ID" value="UPT22658.1"/>
    <property type="molecule type" value="Genomic_DNA"/>
</dbReference>
<protein>
    <submittedName>
        <fullName evidence="2">ABC transporter substrate-binding protein</fullName>
    </submittedName>
</protein>
<gene>
    <name evidence="2" type="ORF">FOF52_18300</name>
</gene>
<evidence type="ECO:0000259" key="1">
    <source>
        <dbReference type="Pfam" id="PF04069"/>
    </source>
</evidence>
<sequence length="324" mass="36042">MSTATGIGRPLRTAALVLALLVTVASCAVRTTSMLRDPNTVRIALNGWVGYEASAVVIEYLLEEELGYQVTLVQIDEQPSWQALDQGALDVILENWGHEDLMELYGPGGNGTVVDGGPNGNIGQIGWYMPAYMAERYPDITTVDGLREHAEVFRTPESGDRGEFLSGAPGFLTQDQGMINHFDLDFTIVYAGSEAAEVTEVRNRYAKGEPVLFYFNEPHWLFTELDLVRVEFPEATPGCAADLSDVGCDYPRQELNKIYRAGFAEEGGPAFELIDAWQWTNEDQNTVARLLAYEGLDREEAAARWIEENPEVWRPWIPEGSGRR</sequence>
<dbReference type="CDD" id="cd13643">
    <property type="entry name" value="PBP2_BCP_2"/>
    <property type="match status" value="1"/>
</dbReference>
<organism evidence="2 3">
    <name type="scientific">Thermobifida alba</name>
    <name type="common">Thermomonospora alba</name>
    <dbReference type="NCBI Taxonomy" id="53522"/>
    <lineage>
        <taxon>Bacteria</taxon>
        <taxon>Bacillati</taxon>
        <taxon>Actinomycetota</taxon>
        <taxon>Actinomycetes</taxon>
        <taxon>Streptosporangiales</taxon>
        <taxon>Nocardiopsidaceae</taxon>
        <taxon>Thermobifida</taxon>
    </lineage>
</organism>
<evidence type="ECO:0000313" key="3">
    <source>
        <dbReference type="Proteomes" id="UP000832041"/>
    </source>
</evidence>